<keyword evidence="5" id="KW-0812">Transmembrane</keyword>
<feature type="transmembrane region" description="Helical" evidence="5">
    <location>
        <begin position="429"/>
        <end position="445"/>
    </location>
</feature>
<accession>A0A8S1RI26</accession>
<dbReference type="GO" id="GO:1990966">
    <property type="term" value="P:ATP generation from poly-ADP-D-ribose"/>
    <property type="evidence" value="ECO:0007669"/>
    <property type="project" value="TreeGrafter"/>
</dbReference>
<feature type="domain" description="PARG catalytic Macro" evidence="6">
    <location>
        <begin position="159"/>
        <end position="336"/>
    </location>
</feature>
<keyword evidence="5" id="KW-0472">Membrane</keyword>
<dbReference type="OrthoDB" id="1937899at2759"/>
<dbReference type="Proteomes" id="UP000692954">
    <property type="component" value="Unassembled WGS sequence"/>
</dbReference>
<organism evidence="8 9">
    <name type="scientific">Paramecium sonneborni</name>
    <dbReference type="NCBI Taxonomy" id="65129"/>
    <lineage>
        <taxon>Eukaryota</taxon>
        <taxon>Sar</taxon>
        <taxon>Alveolata</taxon>
        <taxon>Ciliophora</taxon>
        <taxon>Intramacronucleata</taxon>
        <taxon>Oligohymenophorea</taxon>
        <taxon>Peniculida</taxon>
        <taxon>Parameciidae</taxon>
        <taxon>Paramecium</taxon>
    </lineage>
</organism>
<feature type="active site" evidence="4">
    <location>
        <position position="204"/>
    </location>
</feature>
<name>A0A8S1RI26_9CILI</name>
<evidence type="ECO:0000256" key="3">
    <source>
        <dbReference type="ARBA" id="ARBA00022801"/>
    </source>
</evidence>
<dbReference type="GO" id="GO:0006282">
    <property type="term" value="P:regulation of DNA repair"/>
    <property type="evidence" value="ECO:0007669"/>
    <property type="project" value="InterPro"/>
</dbReference>
<comment type="caution">
    <text evidence="8">The sequence shown here is derived from an EMBL/GenBank/DDBJ whole genome shotgun (WGS) entry which is preliminary data.</text>
</comment>
<gene>
    <name evidence="8" type="ORF">PSON_ATCC_30995.1.T1680100</name>
</gene>
<evidence type="ECO:0000256" key="4">
    <source>
        <dbReference type="PIRSR" id="PIRSR607724-1"/>
    </source>
</evidence>
<evidence type="ECO:0000256" key="5">
    <source>
        <dbReference type="SAM" id="Phobius"/>
    </source>
</evidence>
<keyword evidence="3" id="KW-0378">Hydrolase</keyword>
<evidence type="ECO:0000256" key="1">
    <source>
        <dbReference type="ARBA" id="ARBA00009545"/>
    </source>
</evidence>
<reference evidence="8" key="1">
    <citation type="submission" date="2021-01" db="EMBL/GenBank/DDBJ databases">
        <authorList>
            <consortium name="Genoscope - CEA"/>
            <person name="William W."/>
        </authorList>
    </citation>
    <scope>NUCLEOTIDE SEQUENCE</scope>
</reference>
<dbReference type="PANTHER" id="PTHR12837">
    <property type="entry name" value="POLY ADP-RIBOSE GLYCOHYDROLASE"/>
    <property type="match status" value="1"/>
</dbReference>
<feature type="active site" evidence="4">
    <location>
        <position position="205"/>
    </location>
</feature>
<dbReference type="InterPro" id="IPR007724">
    <property type="entry name" value="Poly_GlycHdrlase"/>
</dbReference>
<sequence length="451" mass="53225">MNLDYDITQPITPGMLRQILNQDEILKDLFLELKGLEHYIYQILIDQDRLKQLLNDNITKFQKEDYLTLSREQIFTLIMMMYFNMIKKNCYSSHNFYLVNMEKLKNMYRNNSLIYAKLQCIKNYIRFFFLNKNIIGSQLVKFIRNSINENEFETLQSQKQYEIQLDIKLTESEKNEDHQNSTVVDFADENIGGLTLDEYNCAQEEILMLVFTEALVCMLFIPPMKQNQAVLIQDLIKYNHYKGYEKSFQFVPQEINVRSFYNILAIDAKHFSQFENQFLEQNINRELLKSYAGFELAIKNAPRFPISTGRWGCGIFRGDPFLKLLIQLLAFALALKKNQQKDCQIIINTVGDKQLYQFGKLLVSILKKDQFNLAFLTNLIFSLKNKEFSSSDEIISYVNSFQFNSDSQIESLNQNQHEVCFNKIKQNCIIILLIVFAIMIGYILYKQMKRN</sequence>
<evidence type="ECO:0000256" key="2">
    <source>
        <dbReference type="ARBA" id="ARBA00012255"/>
    </source>
</evidence>
<keyword evidence="5" id="KW-1133">Transmembrane helix</keyword>
<dbReference type="EC" id="3.2.1.143" evidence="2"/>
<dbReference type="GO" id="GO:0005737">
    <property type="term" value="C:cytoplasm"/>
    <property type="evidence" value="ECO:0007669"/>
    <property type="project" value="TreeGrafter"/>
</dbReference>
<dbReference type="AlphaFoldDB" id="A0A8S1RI26"/>
<evidence type="ECO:0000259" key="6">
    <source>
        <dbReference type="Pfam" id="PF05028"/>
    </source>
</evidence>
<dbReference type="Pfam" id="PF05028">
    <property type="entry name" value="PARG_cat_C"/>
    <property type="match status" value="1"/>
</dbReference>
<dbReference type="PANTHER" id="PTHR12837:SF0">
    <property type="entry name" value="POLY(ADP-RIBOSE) GLYCOHYDROLASE"/>
    <property type="match status" value="1"/>
</dbReference>
<comment type="similarity">
    <text evidence="1">Belongs to the poly(ADP-ribose) glycohydrolase family.</text>
</comment>
<dbReference type="GO" id="GO:0004649">
    <property type="term" value="F:poly(ADP-ribose) glycohydrolase activity"/>
    <property type="evidence" value="ECO:0007669"/>
    <property type="project" value="UniProtKB-EC"/>
</dbReference>
<evidence type="ECO:0000313" key="9">
    <source>
        <dbReference type="Proteomes" id="UP000692954"/>
    </source>
</evidence>
<feature type="active site" evidence="4">
    <location>
        <position position="185"/>
    </location>
</feature>
<dbReference type="InterPro" id="IPR048362">
    <property type="entry name" value="PARG_helical"/>
</dbReference>
<dbReference type="Pfam" id="PF20811">
    <property type="entry name" value="PARG_cat_N"/>
    <property type="match status" value="1"/>
</dbReference>
<dbReference type="GO" id="GO:0005975">
    <property type="term" value="P:carbohydrate metabolic process"/>
    <property type="evidence" value="ECO:0007669"/>
    <property type="project" value="InterPro"/>
</dbReference>
<evidence type="ECO:0000313" key="8">
    <source>
        <dbReference type="EMBL" id="CAD8126599.1"/>
    </source>
</evidence>
<dbReference type="InterPro" id="IPR046372">
    <property type="entry name" value="PARG_cat_C"/>
</dbReference>
<dbReference type="GO" id="GO:0009225">
    <property type="term" value="P:nucleotide-sugar metabolic process"/>
    <property type="evidence" value="ECO:0007669"/>
    <property type="project" value="TreeGrafter"/>
</dbReference>
<evidence type="ECO:0000259" key="7">
    <source>
        <dbReference type="Pfam" id="PF20811"/>
    </source>
</evidence>
<keyword evidence="9" id="KW-1185">Reference proteome</keyword>
<dbReference type="EMBL" id="CAJJDN010000168">
    <property type="protein sequence ID" value="CAD8126599.1"/>
    <property type="molecule type" value="Genomic_DNA"/>
</dbReference>
<protein>
    <recommendedName>
        <fullName evidence="2">poly(ADP-ribose) glycohydrolase</fullName>
        <ecNumber evidence="2">3.2.1.143</ecNumber>
    </recommendedName>
</protein>
<feature type="domain" description="PARG helical" evidence="7">
    <location>
        <begin position="49"/>
        <end position="129"/>
    </location>
</feature>
<proteinExistence type="inferred from homology"/>
<dbReference type="GO" id="GO:0005634">
    <property type="term" value="C:nucleus"/>
    <property type="evidence" value="ECO:0007669"/>
    <property type="project" value="TreeGrafter"/>
</dbReference>